<feature type="compositionally biased region" description="Low complexity" evidence="1">
    <location>
        <begin position="73"/>
        <end position="90"/>
    </location>
</feature>
<gene>
    <name evidence="3" type="ORF">F4X14_01585</name>
</gene>
<dbReference type="AlphaFoldDB" id="A0A6B1D2N0"/>
<dbReference type="PANTHER" id="PTHR34107">
    <property type="entry name" value="SLL0198 PROTEIN-RELATED"/>
    <property type="match status" value="1"/>
</dbReference>
<dbReference type="Pfam" id="PF05685">
    <property type="entry name" value="Uma2"/>
    <property type="match status" value="1"/>
</dbReference>
<keyword evidence="3" id="KW-0378">Hydrolase</keyword>
<feature type="region of interest" description="Disordered" evidence="1">
    <location>
        <begin position="1"/>
        <end position="33"/>
    </location>
</feature>
<comment type="caution">
    <text evidence="3">The sequence shown here is derived from an EMBL/GenBank/DDBJ whole genome shotgun (WGS) entry which is preliminary data.</text>
</comment>
<dbReference type="Gene3D" id="3.90.1570.10">
    <property type="entry name" value="tt1808, chain A"/>
    <property type="match status" value="1"/>
</dbReference>
<name>A0A6B1D2N0_9CHLR</name>
<keyword evidence="3" id="KW-0540">Nuclease</keyword>
<dbReference type="InterPro" id="IPR008538">
    <property type="entry name" value="Uma2"/>
</dbReference>
<feature type="compositionally biased region" description="Basic and acidic residues" evidence="1">
    <location>
        <begin position="62"/>
        <end position="72"/>
    </location>
</feature>
<reference evidence="3" key="1">
    <citation type="submission" date="2019-09" db="EMBL/GenBank/DDBJ databases">
        <title>Characterisation of the sponge microbiome using genome-centric metagenomics.</title>
        <authorList>
            <person name="Engelberts J.P."/>
            <person name="Robbins S.J."/>
            <person name="De Goeij J.M."/>
            <person name="Aranda M."/>
            <person name="Bell S.C."/>
            <person name="Webster N.S."/>
        </authorList>
    </citation>
    <scope>NUCLEOTIDE SEQUENCE</scope>
    <source>
        <strain evidence="3">SB0661_bin_32</strain>
    </source>
</reference>
<feature type="region of interest" description="Disordered" evidence="1">
    <location>
        <begin position="56"/>
        <end position="117"/>
    </location>
</feature>
<dbReference type="CDD" id="cd06260">
    <property type="entry name" value="DUF820-like"/>
    <property type="match status" value="1"/>
</dbReference>
<dbReference type="PANTHER" id="PTHR34107:SF4">
    <property type="entry name" value="SLL1222 PROTEIN"/>
    <property type="match status" value="1"/>
</dbReference>
<dbReference type="EMBL" id="VXMH01000010">
    <property type="protein sequence ID" value="MYC93637.1"/>
    <property type="molecule type" value="Genomic_DNA"/>
</dbReference>
<feature type="compositionally biased region" description="Basic and acidic residues" evidence="1">
    <location>
        <begin position="359"/>
        <end position="400"/>
    </location>
</feature>
<feature type="compositionally biased region" description="Polar residues" evidence="1">
    <location>
        <begin position="1"/>
        <end position="10"/>
    </location>
</feature>
<evidence type="ECO:0000313" key="3">
    <source>
        <dbReference type="EMBL" id="MYC93637.1"/>
    </source>
</evidence>
<feature type="domain" description="Putative restriction endonuclease" evidence="2">
    <location>
        <begin position="138"/>
        <end position="313"/>
    </location>
</feature>
<dbReference type="GO" id="GO:0004519">
    <property type="term" value="F:endonuclease activity"/>
    <property type="evidence" value="ECO:0007669"/>
    <property type="project" value="UniProtKB-KW"/>
</dbReference>
<protein>
    <submittedName>
        <fullName evidence="3">Uma2 family endonuclease</fullName>
    </submittedName>
</protein>
<feature type="region of interest" description="Disordered" evidence="1">
    <location>
        <begin position="353"/>
        <end position="431"/>
    </location>
</feature>
<organism evidence="3">
    <name type="scientific">Caldilineaceae bacterium SB0661_bin_32</name>
    <dbReference type="NCBI Taxonomy" id="2605255"/>
    <lineage>
        <taxon>Bacteria</taxon>
        <taxon>Bacillati</taxon>
        <taxon>Chloroflexota</taxon>
        <taxon>Caldilineae</taxon>
        <taxon>Caldilineales</taxon>
        <taxon>Caldilineaceae</taxon>
    </lineage>
</organism>
<keyword evidence="3" id="KW-0255">Endonuclease</keyword>
<dbReference type="SUPFAM" id="SSF52980">
    <property type="entry name" value="Restriction endonuclease-like"/>
    <property type="match status" value="1"/>
</dbReference>
<dbReference type="InterPro" id="IPR012296">
    <property type="entry name" value="Nuclease_put_TT1808"/>
</dbReference>
<evidence type="ECO:0000256" key="1">
    <source>
        <dbReference type="SAM" id="MobiDB-lite"/>
    </source>
</evidence>
<accession>A0A6B1D2N0</accession>
<evidence type="ECO:0000259" key="2">
    <source>
        <dbReference type="Pfam" id="PF05685"/>
    </source>
</evidence>
<dbReference type="InterPro" id="IPR011335">
    <property type="entry name" value="Restrct_endonuc-II-like"/>
</dbReference>
<feature type="compositionally biased region" description="Basic and acidic residues" evidence="1">
    <location>
        <begin position="407"/>
        <end position="424"/>
    </location>
</feature>
<sequence>MCTKEPVNTEQEARELKGLAAPARESGTGRGEDALVAGAEIVIEWRRVKCVARSCNAGGDSMESREALRDRSQTQTGSSQTGSSRAAGTAVSEPAGPPAQVESPAQPGPSVNPFAPDDGRCVSIEEYWARWYENPYPDIDVSYEWNNGRLEAKPLPNEPQLDLYNWFLDLLRRYLSTYPIAKLINLETGFVLKMEDSAEPSGQREAVRKPDIGVILNSNPVPWGGVDRRHFDGVCDMVVEAVSDSTPAEVRRDTEEKRRDYALAGVKEYYILDPGGEHMRFYRLAAGGQYEEIQPDAGGVIASEVLPGLRFRLEELKRQREMETLALDDLYSGYVIPALKISVTQAEEEAAARQAEAAARQEAEQRADAAEQRAEAEAAARQAEAQRADAAEQRAQEEAAARQAEAAARREAEERVRAMEDEMNRRRRQSS</sequence>
<proteinExistence type="predicted"/>